<protein>
    <submittedName>
        <fullName evidence="2">DUF2599 domain-containing protein</fullName>
    </submittedName>
</protein>
<dbReference type="EMBL" id="VTZN01000019">
    <property type="protein sequence ID" value="KAA1251226.1"/>
    <property type="molecule type" value="Genomic_DNA"/>
</dbReference>
<name>A0A5B1BS69_MYCSI</name>
<reference evidence="2 3" key="1">
    <citation type="submission" date="2019-09" db="EMBL/GenBank/DDBJ databases">
        <title>Report of infection by Mycobacterium simiae a patient suffering from pulmonary tuberculosis.</title>
        <authorList>
            <person name="Mohanty P.S."/>
            <person name="Bansal A.K."/>
            <person name="Singh H."/>
            <person name="Sharma S."/>
            <person name="Patil S.A."/>
            <person name="Upadhaya P."/>
            <person name="Singh P.K."/>
            <person name="Kumar D."/>
            <person name="Kumar S."/>
            <person name="Singh R.K."/>
            <person name="Chaudhary B."/>
        </authorList>
    </citation>
    <scope>NUCLEOTIDE SEQUENCE [LARGE SCALE GENOMIC DNA]</scope>
    <source>
        <strain evidence="2 3">JAL-560-SIM</strain>
    </source>
</reference>
<dbReference type="OrthoDB" id="4412570at2"/>
<organism evidence="2 3">
    <name type="scientific">Mycobacterium simiae</name>
    <name type="common">Mycobacterium habana</name>
    <dbReference type="NCBI Taxonomy" id="1784"/>
    <lineage>
        <taxon>Bacteria</taxon>
        <taxon>Bacillati</taxon>
        <taxon>Actinomycetota</taxon>
        <taxon>Actinomycetes</taxon>
        <taxon>Mycobacteriales</taxon>
        <taxon>Mycobacteriaceae</taxon>
        <taxon>Mycobacterium</taxon>
        <taxon>Mycobacterium simiae complex</taxon>
    </lineage>
</organism>
<sequence length="145" mass="15273">MKRLLVVSVAVLAAVLSAIPAAAGPDTGISTPAGPSYSPPLIDHTEWVYLGQLSSLRVFPTPTGRAASRHPGTTASADVAWAEILALSPDADIPGMRSQFDCHWELAEIAQPGKISWNLEPWRPVVDDAAMLDSGCNPGGAEEQF</sequence>
<dbReference type="RefSeq" id="WP_149652936.1">
    <property type="nucleotide sequence ID" value="NZ_VTZN01000019.1"/>
</dbReference>
<proteinExistence type="predicted"/>
<comment type="caution">
    <text evidence="2">The sequence shown here is derived from an EMBL/GenBank/DDBJ whole genome shotgun (WGS) entry which is preliminary data.</text>
</comment>
<keyword evidence="3" id="KW-1185">Reference proteome</keyword>
<dbReference type="InterPro" id="IPR019719">
    <property type="entry name" value="DUF2599"/>
</dbReference>
<accession>A0A5B1BS69</accession>
<feature type="signal peptide" evidence="1">
    <location>
        <begin position="1"/>
        <end position="23"/>
    </location>
</feature>
<evidence type="ECO:0000313" key="2">
    <source>
        <dbReference type="EMBL" id="KAA1251226.1"/>
    </source>
</evidence>
<gene>
    <name evidence="2" type="ORF">F0Q45_05270</name>
</gene>
<dbReference type="Proteomes" id="UP000324701">
    <property type="component" value="Unassembled WGS sequence"/>
</dbReference>
<dbReference type="AlphaFoldDB" id="A0A5B1BS69"/>
<keyword evidence="1" id="KW-0732">Signal</keyword>
<evidence type="ECO:0000256" key="1">
    <source>
        <dbReference type="SAM" id="SignalP"/>
    </source>
</evidence>
<dbReference type="Pfam" id="PF10783">
    <property type="entry name" value="DUF2599"/>
    <property type="match status" value="1"/>
</dbReference>
<evidence type="ECO:0000313" key="3">
    <source>
        <dbReference type="Proteomes" id="UP000324701"/>
    </source>
</evidence>
<feature type="chain" id="PRO_5022895244" evidence="1">
    <location>
        <begin position="24"/>
        <end position="145"/>
    </location>
</feature>